<sequence>MIFVYAVNLWLIGMFLTGMVPFTMEIIRSFGISNKIKVNPTLLFSIIGIIPIIISFLCFYFLEQNILNIMLICYFGCLGLGLLITIYRNQNIMTHEITFATNNGNFKMIWKNKLFLAYLFPSSFTYGFNEFIGYLLPVLVFDQTIYWVIWIGVFYFLRKLSDLSGSLLTINKQKVYYANIISSVLVVISMGLFLGMLIMNYYSINSLATHLYLNYWDWG</sequence>
<keyword evidence="3" id="KW-1185">Reference proteome</keyword>
<evidence type="ECO:0000256" key="1">
    <source>
        <dbReference type="SAM" id="Phobius"/>
    </source>
</evidence>
<feature type="transmembrane region" description="Helical" evidence="1">
    <location>
        <begin position="42"/>
        <end position="62"/>
    </location>
</feature>
<name>W0GPL1_9MOLU</name>
<feature type="transmembrane region" description="Helical" evidence="1">
    <location>
        <begin position="134"/>
        <end position="157"/>
    </location>
</feature>
<feature type="transmembrane region" description="Helical" evidence="1">
    <location>
        <begin position="108"/>
        <end position="128"/>
    </location>
</feature>
<dbReference type="AlphaFoldDB" id="W0GPL1"/>
<accession>W0GPL1</accession>
<dbReference type="KEGG" id="smia:P344_03580"/>
<reference evidence="2 3" key="1">
    <citation type="submission" date="2013-09" db="EMBL/GenBank/DDBJ databases">
        <title>Complete genome sequence of Spiroplasma mirum suckling mouse cataract agent.</title>
        <authorList>
            <person name="Landry C.A."/>
            <person name="Bastian F.O."/>
            <person name="Thune R.L."/>
        </authorList>
    </citation>
    <scope>NUCLEOTIDE SEQUENCE [LARGE SCALE GENOMIC DNA]</scope>
    <source>
        <strain evidence="2 3">SMCA</strain>
    </source>
</reference>
<dbReference type="EMBL" id="CP006720">
    <property type="protein sequence ID" value="AHI58057.1"/>
    <property type="molecule type" value="Genomic_DNA"/>
</dbReference>
<feature type="transmembrane region" description="Helical" evidence="1">
    <location>
        <begin position="68"/>
        <end position="87"/>
    </location>
</feature>
<gene>
    <name evidence="2" type="ORF">P344_03580</name>
</gene>
<keyword evidence="1" id="KW-0812">Transmembrane</keyword>
<feature type="transmembrane region" description="Helical" evidence="1">
    <location>
        <begin position="177"/>
        <end position="202"/>
    </location>
</feature>
<dbReference type="Proteomes" id="UP000019260">
    <property type="component" value="Chromosome"/>
</dbReference>
<proteinExistence type="predicted"/>
<dbReference type="PATRIC" id="fig|838561.3.peg.691"/>
<protein>
    <submittedName>
        <fullName evidence="2">Uncharacterized protein</fullName>
    </submittedName>
</protein>
<keyword evidence="1" id="KW-1133">Transmembrane helix</keyword>
<organism evidence="2 3">
    <name type="scientific">Spiroplasma mirum ATCC 29335</name>
    <dbReference type="NCBI Taxonomy" id="838561"/>
    <lineage>
        <taxon>Bacteria</taxon>
        <taxon>Bacillati</taxon>
        <taxon>Mycoplasmatota</taxon>
        <taxon>Mollicutes</taxon>
        <taxon>Entomoplasmatales</taxon>
        <taxon>Spiroplasmataceae</taxon>
        <taxon>Spiroplasma</taxon>
    </lineage>
</organism>
<dbReference type="KEGG" id="smir:SMM_0603"/>
<evidence type="ECO:0000313" key="3">
    <source>
        <dbReference type="Proteomes" id="UP000019260"/>
    </source>
</evidence>
<keyword evidence="1" id="KW-0472">Membrane</keyword>
<feature type="transmembrane region" description="Helical" evidence="1">
    <location>
        <begin position="6"/>
        <end position="30"/>
    </location>
</feature>
<evidence type="ECO:0000313" key="2">
    <source>
        <dbReference type="EMBL" id="AHI58057.1"/>
    </source>
</evidence>
<dbReference type="HOGENOM" id="CLU_1260799_0_0_14"/>